<dbReference type="EMBL" id="CP000492">
    <property type="protein sequence ID" value="ABL65556.1"/>
    <property type="molecule type" value="Genomic_DNA"/>
</dbReference>
<dbReference type="PIRSF" id="PIRSF500134">
    <property type="entry name" value="UDPglc_DH_bac"/>
    <property type="match status" value="1"/>
</dbReference>
<dbReference type="AlphaFoldDB" id="A1BGM9"/>
<dbReference type="RefSeq" id="WP_011745368.1">
    <property type="nucleotide sequence ID" value="NC_008639.1"/>
</dbReference>
<feature type="binding site" evidence="10">
    <location>
        <position position="210"/>
    </location>
    <ligand>
        <name>substrate</name>
    </ligand>
</feature>
<evidence type="ECO:0000313" key="13">
    <source>
        <dbReference type="EMBL" id="ABL65556.1"/>
    </source>
</evidence>
<dbReference type="UniPathway" id="UPA00038">
    <property type="reaction ID" value="UER00491"/>
</dbReference>
<dbReference type="eggNOG" id="COG1004">
    <property type="taxonomic scope" value="Bacteria"/>
</dbReference>
<feature type="binding site" evidence="11">
    <location>
        <position position="35"/>
    </location>
    <ligand>
        <name>NAD(+)</name>
        <dbReference type="ChEBI" id="CHEBI:57540"/>
    </ligand>
</feature>
<dbReference type="Gene3D" id="1.20.5.100">
    <property type="entry name" value="Cytochrome c1, transmembrane anchor, C-terminal"/>
    <property type="match status" value="1"/>
</dbReference>
<feature type="binding site" evidence="11">
    <location>
        <position position="86"/>
    </location>
    <ligand>
        <name>NAD(+)</name>
        <dbReference type="ChEBI" id="CHEBI:57540"/>
    </ligand>
</feature>
<dbReference type="GO" id="GO:0003979">
    <property type="term" value="F:UDP-glucose 6-dehydrogenase activity"/>
    <property type="evidence" value="ECO:0007669"/>
    <property type="project" value="UniProtKB-EC"/>
</dbReference>
<comment type="similarity">
    <text evidence="2 8">Belongs to the UDP-glucose/GDP-mannose dehydrogenase family.</text>
</comment>
<evidence type="ECO:0000256" key="4">
    <source>
        <dbReference type="ARBA" id="ARBA00015132"/>
    </source>
</evidence>
<keyword evidence="6 8" id="KW-0520">NAD</keyword>
<dbReference type="InterPro" id="IPR017476">
    <property type="entry name" value="UDP-Glc/GDP-Man"/>
</dbReference>
<evidence type="ECO:0000256" key="5">
    <source>
        <dbReference type="ARBA" id="ARBA00023002"/>
    </source>
</evidence>
<evidence type="ECO:0000256" key="1">
    <source>
        <dbReference type="ARBA" id="ARBA00004701"/>
    </source>
</evidence>
<evidence type="ECO:0000256" key="7">
    <source>
        <dbReference type="ARBA" id="ARBA00047473"/>
    </source>
</evidence>
<dbReference type="Gene3D" id="3.40.50.720">
    <property type="entry name" value="NAD(P)-binding Rossmann-like Domain"/>
    <property type="match status" value="2"/>
</dbReference>
<dbReference type="GO" id="GO:0000271">
    <property type="term" value="P:polysaccharide biosynthetic process"/>
    <property type="evidence" value="ECO:0007669"/>
    <property type="project" value="InterPro"/>
</dbReference>
<dbReference type="InterPro" id="IPR001732">
    <property type="entry name" value="UDP-Glc/GDP-Man_DH_N"/>
</dbReference>
<dbReference type="EC" id="1.1.1.22" evidence="3 8"/>
<evidence type="ECO:0000256" key="10">
    <source>
        <dbReference type="PIRSR" id="PIRSR500134-2"/>
    </source>
</evidence>
<dbReference type="PIRSF" id="PIRSF000124">
    <property type="entry name" value="UDPglc_GDPman_dh"/>
    <property type="match status" value="1"/>
</dbReference>
<dbReference type="InterPro" id="IPR028357">
    <property type="entry name" value="UDPglc_DH_bac"/>
</dbReference>
<proteinExistence type="inferred from homology"/>
<dbReference type="SUPFAM" id="SSF51735">
    <property type="entry name" value="NAD(P)-binding Rossmann-fold domains"/>
    <property type="match status" value="1"/>
</dbReference>
<dbReference type="InterPro" id="IPR014027">
    <property type="entry name" value="UDP-Glc/GDP-Man_DH_C"/>
</dbReference>
<evidence type="ECO:0000256" key="3">
    <source>
        <dbReference type="ARBA" id="ARBA00012954"/>
    </source>
</evidence>
<feature type="binding site" evidence="11">
    <location>
        <position position="269"/>
    </location>
    <ligand>
        <name>NAD(+)</name>
        <dbReference type="ChEBI" id="CHEBI:57540"/>
    </ligand>
</feature>
<dbReference type="InterPro" id="IPR036220">
    <property type="entry name" value="UDP-Glc/GDP-Man_DH_C_sf"/>
</dbReference>
<evidence type="ECO:0000256" key="6">
    <source>
        <dbReference type="ARBA" id="ARBA00023027"/>
    </source>
</evidence>
<accession>A1BGM9</accession>
<protein>
    <recommendedName>
        <fullName evidence="4 8">UDP-glucose 6-dehydrogenase</fullName>
        <ecNumber evidence="3 8">1.1.1.22</ecNumber>
    </recommendedName>
</protein>
<feature type="binding site" evidence="10">
    <location>
        <position position="263"/>
    </location>
    <ligand>
        <name>substrate</name>
    </ligand>
</feature>
<dbReference type="GO" id="GO:0006065">
    <property type="term" value="P:UDP-glucuronate biosynthetic process"/>
    <property type="evidence" value="ECO:0007669"/>
    <property type="project" value="UniProtKB-UniPathway"/>
</dbReference>
<dbReference type="InterPro" id="IPR036291">
    <property type="entry name" value="NAD(P)-bd_dom_sf"/>
</dbReference>
<dbReference type="Proteomes" id="UP000008701">
    <property type="component" value="Chromosome"/>
</dbReference>
<dbReference type="SMART" id="SM00984">
    <property type="entry name" value="UDPG_MGDP_dh_C"/>
    <property type="match status" value="1"/>
</dbReference>
<dbReference type="SUPFAM" id="SSF48179">
    <property type="entry name" value="6-phosphogluconate dehydrogenase C-terminal domain-like"/>
    <property type="match status" value="1"/>
</dbReference>
<comment type="catalytic activity">
    <reaction evidence="7 8">
        <text>UDP-alpha-D-glucose + 2 NAD(+) + H2O = UDP-alpha-D-glucuronate + 2 NADH + 3 H(+)</text>
        <dbReference type="Rhea" id="RHEA:23596"/>
        <dbReference type="ChEBI" id="CHEBI:15377"/>
        <dbReference type="ChEBI" id="CHEBI:15378"/>
        <dbReference type="ChEBI" id="CHEBI:57540"/>
        <dbReference type="ChEBI" id="CHEBI:57945"/>
        <dbReference type="ChEBI" id="CHEBI:58052"/>
        <dbReference type="ChEBI" id="CHEBI:58885"/>
        <dbReference type="EC" id="1.1.1.22"/>
    </reaction>
</comment>
<feature type="binding site" evidence="11">
    <location>
        <position position="334"/>
    </location>
    <ligand>
        <name>NAD(+)</name>
        <dbReference type="ChEBI" id="CHEBI:57540"/>
    </ligand>
</feature>
<comment type="pathway">
    <text evidence="1">Nucleotide-sugar biosynthesis; UDP-alpha-D-glucuronate biosynthesis; UDP-alpha-D-glucuronate from UDP-alpha-D-glucose: step 1/1.</text>
</comment>
<feature type="active site" description="Nucleophile" evidence="9">
    <location>
        <position position="266"/>
    </location>
</feature>
<keyword evidence="5 8" id="KW-0560">Oxidoreductase</keyword>
<feature type="binding site" evidence="11">
    <location>
        <position position="158"/>
    </location>
    <ligand>
        <name>NAD(+)</name>
        <dbReference type="ChEBI" id="CHEBI:57540"/>
    </ligand>
</feature>
<dbReference type="InterPro" id="IPR014026">
    <property type="entry name" value="UDP-Glc/GDP-Man_DH_dimer"/>
</dbReference>
<dbReference type="Pfam" id="PF00984">
    <property type="entry name" value="UDPG_MGDP_dh"/>
    <property type="match status" value="1"/>
</dbReference>
<dbReference type="InterPro" id="IPR008927">
    <property type="entry name" value="6-PGluconate_DH-like_C_sf"/>
</dbReference>
<dbReference type="STRING" id="290317.Cpha266_1534"/>
<dbReference type="Pfam" id="PF03721">
    <property type="entry name" value="UDPG_MGDP_dh_N"/>
    <property type="match status" value="1"/>
</dbReference>
<keyword evidence="14" id="KW-1185">Reference proteome</keyword>
<dbReference type="KEGG" id="cph:Cpha266_1534"/>
<evidence type="ECO:0000256" key="2">
    <source>
        <dbReference type="ARBA" id="ARBA00006601"/>
    </source>
</evidence>
<dbReference type="Pfam" id="PF03720">
    <property type="entry name" value="UDPG_MGDP_dh_C"/>
    <property type="match status" value="1"/>
</dbReference>
<evidence type="ECO:0000256" key="8">
    <source>
        <dbReference type="PIRNR" id="PIRNR000124"/>
    </source>
</evidence>
<dbReference type="PANTHER" id="PTHR43750">
    <property type="entry name" value="UDP-GLUCOSE 6-DEHYDROGENASE TUAD"/>
    <property type="match status" value="1"/>
</dbReference>
<feature type="domain" description="UDP-glucose/GDP-mannose dehydrogenase C-terminal" evidence="12">
    <location>
        <begin position="320"/>
        <end position="424"/>
    </location>
</feature>
<feature type="binding site" evidence="10">
    <location>
        <position position="327"/>
    </location>
    <ligand>
        <name>substrate</name>
    </ligand>
</feature>
<feature type="binding site" evidence="10">
    <location>
        <begin position="155"/>
        <end position="158"/>
    </location>
    <ligand>
        <name>substrate</name>
    </ligand>
</feature>
<name>A1BGM9_CHLPD</name>
<dbReference type="GO" id="GO:0051287">
    <property type="term" value="F:NAD binding"/>
    <property type="evidence" value="ECO:0007669"/>
    <property type="project" value="InterPro"/>
</dbReference>
<organism evidence="13 14">
    <name type="scientific">Chlorobium phaeobacteroides (strain DSM 266 / SMG 266 / 2430)</name>
    <dbReference type="NCBI Taxonomy" id="290317"/>
    <lineage>
        <taxon>Bacteria</taxon>
        <taxon>Pseudomonadati</taxon>
        <taxon>Chlorobiota</taxon>
        <taxon>Chlorobiia</taxon>
        <taxon>Chlorobiales</taxon>
        <taxon>Chlorobiaceae</taxon>
        <taxon>Chlorobium/Pelodictyon group</taxon>
        <taxon>Chlorobium</taxon>
    </lineage>
</organism>
<dbReference type="NCBIfam" id="TIGR03026">
    <property type="entry name" value="NDP-sugDHase"/>
    <property type="match status" value="1"/>
</dbReference>
<dbReference type="OrthoDB" id="9803238at2"/>
<dbReference type="HOGENOM" id="CLU_023810_1_2_10"/>
<dbReference type="SUPFAM" id="SSF52413">
    <property type="entry name" value="UDP-glucose/GDP-mannose dehydrogenase C-terminal domain"/>
    <property type="match status" value="1"/>
</dbReference>
<feature type="binding site" evidence="10">
    <location>
        <begin position="255"/>
        <end position="259"/>
    </location>
    <ligand>
        <name>substrate</name>
    </ligand>
</feature>
<gene>
    <name evidence="13" type="ordered locus">Cpha266_1534</name>
</gene>
<dbReference type="PROSITE" id="PS51257">
    <property type="entry name" value="PROKAR_LIPOPROTEIN"/>
    <property type="match status" value="1"/>
</dbReference>
<feature type="binding site" evidence="11">
    <location>
        <position position="30"/>
    </location>
    <ligand>
        <name>NAD(+)</name>
        <dbReference type="ChEBI" id="CHEBI:57540"/>
    </ligand>
</feature>
<sequence length="445" mass="49698" precursor="true">MKITIFGSGYVGLVTGACFAEVGNDVLCVDIDHQKIQRLEQGEIPIYEPGLEALVVENTSKGRLKFTTDIKKGVDFGLYQFIAVGTPPDEDGSADLRHVLSVAESIGTYMEEYRIIINKSTVPVGTADLVKEKVTSVLKERNVIMDFDVVSNPEFLKEGDAVNDFMKPERIVIGVDNPRTKELLRFLYSPFNRSHERFIAMDIRSAELTKYAANSMLATKISFMNEIANIAERVGADIESVRKGIGSDSRIGFSFIYPGVGYGGSCFPKDVQALERTSRKFGYDARILQAVEAVNNDQKGTIVKKIIDHFNGDIKGKVFAVWGLAFKPNTDDMREAPSRTVIEALWKEGATVKAYDPVAMEEAARIYGERDDLKYAANPEEAIIGADALVVLTEWLVFRSPDFEMIKRELRQPVVFDGRNIYSPEYMEQAGFVYYSVGRRPRGLN</sequence>
<evidence type="ECO:0000256" key="11">
    <source>
        <dbReference type="PIRSR" id="PIRSR500134-3"/>
    </source>
</evidence>
<evidence type="ECO:0000259" key="12">
    <source>
        <dbReference type="SMART" id="SM00984"/>
    </source>
</evidence>
<dbReference type="PANTHER" id="PTHR43750:SF3">
    <property type="entry name" value="UDP-GLUCOSE 6-DEHYDROGENASE TUAD"/>
    <property type="match status" value="1"/>
</dbReference>
<evidence type="ECO:0000256" key="9">
    <source>
        <dbReference type="PIRSR" id="PIRSR500134-1"/>
    </source>
</evidence>
<evidence type="ECO:0000313" key="14">
    <source>
        <dbReference type="Proteomes" id="UP000008701"/>
    </source>
</evidence>
<feature type="binding site" evidence="11">
    <location>
        <position position="121"/>
    </location>
    <ligand>
        <name>NAD(+)</name>
        <dbReference type="ChEBI" id="CHEBI:57540"/>
    </ligand>
</feature>
<reference evidence="13 14" key="1">
    <citation type="submission" date="2006-12" db="EMBL/GenBank/DDBJ databases">
        <title>Complete sequence of Chlorobium phaeobacteroides DSM 266.</title>
        <authorList>
            <consortium name="US DOE Joint Genome Institute"/>
            <person name="Copeland A."/>
            <person name="Lucas S."/>
            <person name="Lapidus A."/>
            <person name="Barry K."/>
            <person name="Detter J.C."/>
            <person name="Glavina del Rio T."/>
            <person name="Hammon N."/>
            <person name="Israni S."/>
            <person name="Pitluck S."/>
            <person name="Goltsman E."/>
            <person name="Schmutz J."/>
            <person name="Larimer F."/>
            <person name="Land M."/>
            <person name="Hauser L."/>
            <person name="Mikhailova N."/>
            <person name="Li T."/>
            <person name="Overmann J."/>
            <person name="Bryant D.A."/>
            <person name="Richardson P."/>
        </authorList>
    </citation>
    <scope>NUCLEOTIDE SEQUENCE [LARGE SCALE GENOMIC DNA]</scope>
    <source>
        <strain evidence="13 14">DSM 266</strain>
    </source>
</reference>